<dbReference type="AlphaFoldDB" id="A0A6V7WTT3"/>
<feature type="compositionally biased region" description="Low complexity" evidence="2">
    <location>
        <begin position="329"/>
        <end position="349"/>
    </location>
</feature>
<feature type="domain" description="Paraneoplastic antigen Ma-like C-terminal" evidence="3">
    <location>
        <begin position="128"/>
        <end position="229"/>
    </location>
</feature>
<dbReference type="EMBL" id="CAJEWN010000806">
    <property type="protein sequence ID" value="CAD2190430.1"/>
    <property type="molecule type" value="Genomic_DNA"/>
</dbReference>
<evidence type="ECO:0000256" key="2">
    <source>
        <dbReference type="SAM" id="MobiDB-lite"/>
    </source>
</evidence>
<keyword evidence="1" id="KW-0175">Coiled coil</keyword>
<dbReference type="Proteomes" id="UP000580250">
    <property type="component" value="Unassembled WGS sequence"/>
</dbReference>
<sequence>MSDFDEKFFSKEENKQFGPILVRLREFEKSVAHSLREINSNLEELNTKENQTKNSLTASKGSITKMSNKIWEKLREIENKLNENTQDDLEASNNEEFQETIEEPEILVSDPFLNNGVYVGNFDGNPTVSFSKWIEKFEDVLSLVTTPLTEQQKILRLRFCLTGQARVALDTMQPQPENLAVAIANLKAKFENGNTKVIARQKLSNCRQAPGESVFDFANRLSDLVRTALVGETENTIKNSLLYEFLDKLIPDLKFQVKSQRPIEYTNAYELALHFELLLAEKKPDTSICVSKLADEVESLVLQRNNAKSLFNCKSQNHLANNCPKRRNNFNNNQRNSFGYRPNYNNNNRYNERRDYGSYNRDRRDYGRQNREREYNNYENRYPDNRCNYNSGRDNRSNYRNYPDSRSPSRERNNYKNSKNYTDSRSPSRERNTYRPEQSNRSPRRVRFDRRGSPGIRVVSP</sequence>
<dbReference type="Pfam" id="PF14893">
    <property type="entry name" value="PNMA"/>
    <property type="match status" value="1"/>
</dbReference>
<feature type="compositionally biased region" description="Basic and acidic residues" evidence="2">
    <location>
        <begin position="350"/>
        <end position="384"/>
    </location>
</feature>
<feature type="region of interest" description="Disordered" evidence="2">
    <location>
        <begin position="324"/>
        <end position="461"/>
    </location>
</feature>
<gene>
    <name evidence="4" type="ORF">MENT_LOCUS43218</name>
</gene>
<dbReference type="PANTHER" id="PTHR33223:SF6">
    <property type="entry name" value="CCHC-TYPE DOMAIN-CONTAINING PROTEIN"/>
    <property type="match status" value="1"/>
</dbReference>
<evidence type="ECO:0000256" key="1">
    <source>
        <dbReference type="SAM" id="Coils"/>
    </source>
</evidence>
<accession>A0A6V7WTT3</accession>
<evidence type="ECO:0000313" key="5">
    <source>
        <dbReference type="Proteomes" id="UP000580250"/>
    </source>
</evidence>
<dbReference type="OrthoDB" id="8193998at2759"/>
<name>A0A6V7WTT3_MELEN</name>
<dbReference type="InterPro" id="IPR048270">
    <property type="entry name" value="PNMA_C"/>
</dbReference>
<feature type="coiled-coil region" evidence="1">
    <location>
        <begin position="35"/>
        <end position="95"/>
    </location>
</feature>
<protein>
    <recommendedName>
        <fullName evidence="3">Paraneoplastic antigen Ma-like C-terminal domain-containing protein</fullName>
    </recommendedName>
</protein>
<organism evidence="4 5">
    <name type="scientific">Meloidogyne enterolobii</name>
    <name type="common">Root-knot nematode worm</name>
    <name type="synonym">Meloidogyne mayaguensis</name>
    <dbReference type="NCBI Taxonomy" id="390850"/>
    <lineage>
        <taxon>Eukaryota</taxon>
        <taxon>Metazoa</taxon>
        <taxon>Ecdysozoa</taxon>
        <taxon>Nematoda</taxon>
        <taxon>Chromadorea</taxon>
        <taxon>Rhabditida</taxon>
        <taxon>Tylenchina</taxon>
        <taxon>Tylenchomorpha</taxon>
        <taxon>Tylenchoidea</taxon>
        <taxon>Meloidogynidae</taxon>
        <taxon>Meloidogyninae</taxon>
        <taxon>Meloidogyne</taxon>
    </lineage>
</organism>
<reference evidence="4 5" key="1">
    <citation type="submission" date="2020-08" db="EMBL/GenBank/DDBJ databases">
        <authorList>
            <person name="Koutsovoulos G."/>
            <person name="Danchin GJ E."/>
        </authorList>
    </citation>
    <scope>NUCLEOTIDE SEQUENCE [LARGE SCALE GENOMIC DNA]</scope>
</reference>
<comment type="caution">
    <text evidence="4">The sequence shown here is derived from an EMBL/GenBank/DDBJ whole genome shotgun (WGS) entry which is preliminary data.</text>
</comment>
<dbReference type="PANTHER" id="PTHR33223">
    <property type="entry name" value="CCHC-TYPE DOMAIN-CONTAINING PROTEIN"/>
    <property type="match status" value="1"/>
</dbReference>
<evidence type="ECO:0000313" key="4">
    <source>
        <dbReference type="EMBL" id="CAD2190430.1"/>
    </source>
</evidence>
<proteinExistence type="predicted"/>
<evidence type="ECO:0000259" key="3">
    <source>
        <dbReference type="Pfam" id="PF14893"/>
    </source>
</evidence>
<feature type="compositionally biased region" description="Polar residues" evidence="2">
    <location>
        <begin position="387"/>
        <end position="406"/>
    </location>
</feature>
<feature type="compositionally biased region" description="Polar residues" evidence="2">
    <location>
        <begin position="415"/>
        <end position="425"/>
    </location>
</feature>